<protein>
    <recommendedName>
        <fullName evidence="6">Sortase</fullName>
    </recommendedName>
</protein>
<dbReference type="EMBL" id="JAAKZW010000143">
    <property type="protein sequence ID" value="NGO79310.1"/>
    <property type="molecule type" value="Genomic_DNA"/>
</dbReference>
<keyword evidence="2" id="KW-0472">Membrane</keyword>
<keyword evidence="2" id="KW-1133">Transmembrane helix</keyword>
<evidence type="ECO:0008006" key="6">
    <source>
        <dbReference type="Google" id="ProtNLM"/>
    </source>
</evidence>
<name>A0A6G4XR90_9ACTN</name>
<sequence length="174" mass="17016">MPSPRVRLTLCATVAALALATPAHAADGTVKVSPSTVTPGAQVELSVTGCDGTTGAAKSQVFVADGALTGRDGAGYPMSGEAMIRSTATPGTYDVSVTCDGEDGKAKGTVTVVSQATPSPTAPIRAGGGGTASLSAEEPSTGPGWRHALIGLLLAGAAGLAVAGRFVRRRRGGA</sequence>
<keyword evidence="3" id="KW-0732">Signal</keyword>
<proteinExistence type="predicted"/>
<dbReference type="Proteomes" id="UP000481109">
    <property type="component" value="Unassembled WGS sequence"/>
</dbReference>
<reference evidence="4 5" key="1">
    <citation type="submission" date="2020-02" db="EMBL/GenBank/DDBJ databases">
        <title>Whole-genome analyses of novel actinobacteria.</title>
        <authorList>
            <person name="Sahin N."/>
            <person name="Tokatli A."/>
        </authorList>
    </citation>
    <scope>NUCLEOTIDE SEQUENCE [LARGE SCALE GENOMIC DNA]</scope>
    <source>
        <strain evidence="4 5">YC504</strain>
    </source>
</reference>
<dbReference type="RefSeq" id="WP_165334755.1">
    <property type="nucleotide sequence ID" value="NZ_JAAKZW010000143.1"/>
</dbReference>
<keyword evidence="2" id="KW-0812">Transmembrane</keyword>
<gene>
    <name evidence="4" type="ORF">G6045_27185</name>
</gene>
<feature type="signal peptide" evidence="3">
    <location>
        <begin position="1"/>
        <end position="25"/>
    </location>
</feature>
<evidence type="ECO:0000256" key="3">
    <source>
        <dbReference type="SAM" id="SignalP"/>
    </source>
</evidence>
<accession>A0A6G4XR90</accession>
<evidence type="ECO:0000256" key="2">
    <source>
        <dbReference type="SAM" id="Phobius"/>
    </source>
</evidence>
<keyword evidence="5" id="KW-1185">Reference proteome</keyword>
<evidence type="ECO:0000313" key="5">
    <source>
        <dbReference type="Proteomes" id="UP000481109"/>
    </source>
</evidence>
<evidence type="ECO:0000256" key="1">
    <source>
        <dbReference type="SAM" id="MobiDB-lite"/>
    </source>
</evidence>
<feature type="chain" id="PRO_5026258899" description="Sortase" evidence="3">
    <location>
        <begin position="26"/>
        <end position="174"/>
    </location>
</feature>
<dbReference type="AlphaFoldDB" id="A0A6G4XR90"/>
<evidence type="ECO:0000313" key="4">
    <source>
        <dbReference type="EMBL" id="NGO79310.1"/>
    </source>
</evidence>
<feature type="transmembrane region" description="Helical" evidence="2">
    <location>
        <begin position="148"/>
        <end position="167"/>
    </location>
</feature>
<organism evidence="4 5">
    <name type="scientific">Streptomyces mesophilus</name>
    <dbReference type="NCBI Taxonomy" id="1775132"/>
    <lineage>
        <taxon>Bacteria</taxon>
        <taxon>Bacillati</taxon>
        <taxon>Actinomycetota</taxon>
        <taxon>Actinomycetes</taxon>
        <taxon>Kitasatosporales</taxon>
        <taxon>Streptomycetaceae</taxon>
        <taxon>Streptomyces</taxon>
    </lineage>
</organism>
<comment type="caution">
    <text evidence="4">The sequence shown here is derived from an EMBL/GenBank/DDBJ whole genome shotgun (WGS) entry which is preliminary data.</text>
</comment>
<feature type="region of interest" description="Disordered" evidence="1">
    <location>
        <begin position="117"/>
        <end position="141"/>
    </location>
</feature>